<sequence length="310" mass="33752">MRSRARDRIGTALSASAAAPALALILVLSAQPAQAQTSAQGLPDQLAIIYREANASERDTIEDIAKRLYPDRHDEIDDVIDAIEDEEKAAADVAGFLKSWEGEGSFGASLDTGNTEEWGAYAGAELTRRNNLWEHRFSADFNLREVDGERTEERLNGAYRARRDFRDSPVFAFGSLAYARNPFQGIGRRFTEVVGAGYQIVDTGAIDWEASGGPAMRQTRFTGGTAENRLAVFLDTDFNWDITDTLAFSEQVTLVLDEANTTLTTSTAVTSDLYGNLSARLSFGTIYESDPAPGATGWDTSTRLSVVLGL</sequence>
<evidence type="ECO:0000313" key="3">
    <source>
        <dbReference type="Proteomes" id="UP000515297"/>
    </source>
</evidence>
<feature type="signal peptide" evidence="1">
    <location>
        <begin position="1"/>
        <end position="35"/>
    </location>
</feature>
<keyword evidence="1" id="KW-0732">Signal</keyword>
<reference evidence="2 3" key="1">
    <citation type="submission" date="2020-08" db="EMBL/GenBank/DDBJ databases">
        <authorList>
            <person name="Liu G."/>
            <person name="Sun C."/>
        </authorList>
    </citation>
    <scope>NUCLEOTIDE SEQUENCE [LARGE SCALE GENOMIC DNA]</scope>
    <source>
        <strain evidence="2 3">OT19</strain>
    </source>
</reference>
<protein>
    <submittedName>
        <fullName evidence="2">DUF481 domain-containing protein</fullName>
    </submittedName>
</protein>
<dbReference type="RefSeq" id="WP_185883888.1">
    <property type="nucleotide sequence ID" value="NZ_CP060052.1"/>
</dbReference>
<dbReference type="Proteomes" id="UP000515297">
    <property type="component" value="Chromosome"/>
</dbReference>
<dbReference type="EMBL" id="CP060052">
    <property type="protein sequence ID" value="QNE04650.1"/>
    <property type="molecule type" value="Genomic_DNA"/>
</dbReference>
<feature type="chain" id="PRO_5029020146" evidence="1">
    <location>
        <begin position="36"/>
        <end position="310"/>
    </location>
</feature>
<accession>A0A7G6VSD5</accession>
<proteinExistence type="predicted"/>
<organism evidence="2 3">
    <name type="scientific">Croceicoccus marinus</name>
    <dbReference type="NCBI Taxonomy" id="450378"/>
    <lineage>
        <taxon>Bacteria</taxon>
        <taxon>Pseudomonadati</taxon>
        <taxon>Pseudomonadota</taxon>
        <taxon>Alphaproteobacteria</taxon>
        <taxon>Sphingomonadales</taxon>
        <taxon>Erythrobacteraceae</taxon>
        <taxon>Croceicoccus</taxon>
    </lineage>
</organism>
<dbReference type="InterPro" id="IPR007433">
    <property type="entry name" value="DUF481"/>
</dbReference>
<name>A0A7G6VSD5_9SPHN</name>
<dbReference type="AlphaFoldDB" id="A0A7G6VSD5"/>
<evidence type="ECO:0000313" key="2">
    <source>
        <dbReference type="EMBL" id="QNE04650.1"/>
    </source>
</evidence>
<evidence type="ECO:0000256" key="1">
    <source>
        <dbReference type="SAM" id="SignalP"/>
    </source>
</evidence>
<gene>
    <name evidence="2" type="ORF">H4O24_11885</name>
</gene>
<dbReference type="Pfam" id="PF04338">
    <property type="entry name" value="DUF481"/>
    <property type="match status" value="1"/>
</dbReference>